<protein>
    <submittedName>
        <fullName evidence="4">VCBS repeat-containing protein</fullName>
    </submittedName>
</protein>
<dbReference type="InterPro" id="IPR027039">
    <property type="entry name" value="Crtac1"/>
</dbReference>
<keyword evidence="1 2" id="KW-0732">Signal</keyword>
<dbReference type="PANTHER" id="PTHR16026:SF0">
    <property type="entry name" value="CARTILAGE ACIDIC PROTEIN 1"/>
    <property type="match status" value="1"/>
</dbReference>
<feature type="chain" id="PRO_5037518302" evidence="2">
    <location>
        <begin position="20"/>
        <end position="1190"/>
    </location>
</feature>
<dbReference type="Pfam" id="PF07593">
    <property type="entry name" value="UnbV_ASPIC"/>
    <property type="match status" value="2"/>
</dbReference>
<evidence type="ECO:0000313" key="4">
    <source>
        <dbReference type="EMBL" id="MBD5778093.1"/>
    </source>
</evidence>
<dbReference type="InterPro" id="IPR011519">
    <property type="entry name" value="UnbV_ASPIC"/>
</dbReference>
<feature type="domain" description="ASPIC/UnbV" evidence="3">
    <location>
        <begin position="1112"/>
        <end position="1169"/>
    </location>
</feature>
<feature type="domain" description="ASPIC/UnbV" evidence="3">
    <location>
        <begin position="505"/>
        <end position="571"/>
    </location>
</feature>
<dbReference type="SUPFAM" id="SSF69318">
    <property type="entry name" value="Integrin alpha N-terminal domain"/>
    <property type="match status" value="2"/>
</dbReference>
<organism evidence="4 5">
    <name type="scientific">Pelagicoccus enzymogenes</name>
    <dbReference type="NCBI Taxonomy" id="2773457"/>
    <lineage>
        <taxon>Bacteria</taxon>
        <taxon>Pseudomonadati</taxon>
        <taxon>Verrucomicrobiota</taxon>
        <taxon>Opitutia</taxon>
        <taxon>Puniceicoccales</taxon>
        <taxon>Pelagicoccaceae</taxon>
        <taxon>Pelagicoccus</taxon>
    </lineage>
</organism>
<gene>
    <name evidence="4" type="ORF">IEN85_01110</name>
</gene>
<dbReference type="RefSeq" id="WP_191615219.1">
    <property type="nucleotide sequence ID" value="NZ_JACYFG010000002.1"/>
</dbReference>
<accession>A0A927IFX0</accession>
<dbReference type="EMBL" id="JACYFG010000002">
    <property type="protein sequence ID" value="MBD5778093.1"/>
    <property type="molecule type" value="Genomic_DNA"/>
</dbReference>
<sequence length="1190" mass="128758">MKKVPLILAGLWFPASIYATYQSLPFAPSSVPAADTLFTQLTPSDTGLQGKNAYADPEMWGEKYSEFQGGAVGTGLAVGDVDGDGQVDLYAVHKTGPNKLYRQVAPLKFEDITDQAGVAGGTSWGTGSTFADIDNDGDLDLYVCQFDAPNLLFINDGRGRFTEAAAAAGLDLQSGSVIGAFEDYDRDGDLDLFLLTNVLDATEHPEGEPDYLFQNQGDGTFKDVTHSAGIANDRGKGHSATWWDADGDLWPDLYVSNDFEGPDHLYKNNGDGTFTDITDLALPHTAWYSMGSDFGDINNDGRLDLLTSDMANTTHFKSKVTMGDMGGWVDFFDAQVTPQYMKNALFLNSGTHRFMEVAKMTGLSSTDWTWSTRFEDFDNDGWLDLHVTNGMVRSFTDSDMVNKIKALQSKRQIIALVKNSPVLREKNLAFRNDGADTLHFSKVTSEWGLEHEGVSFGSVAADFDNDGDLDLVYSNYEDELSFYRNDSQGNSLIVELAGSRSNSQGIGAQVIVESSQGTQIRKLTVARGVLSSSQAIAHFGLGSDTAAKSVTVHWPSGTVQSFSAVPAKQKIRIQEPTTGATALPAKRAVNPVSGLFTESAKELGLDFTHKEETFNDMVRQPLLPHRMNTLGGGIAIGDADGDGDSDIYFSGAAGQTGALYLNDGNGHYTADAREQPWSRKVQSEEMAPLWIDINRDGALDLYVSSGSVETEAGDPSLNDSLYLNDGHGKFSEADSSIFSPVATSNSVVAAADYDRDGDLDLFVGGRVVPGEYPRAPRSALLRNDEGTLVDVTDSVAPGLADSGMVTAALWTNANGDASRDLLVLAELEAPKYYQNVGGKFAETPYDNGLKHLKGWWNSLAAADVDNDGDIDYIAGNLGLNTKYKANSDHPFRIYFNDFEGSGKCNIVEAKYEGDNLLPVRGRSCSSRAMPYIAEKFPTFHDFGAASLESVYAPEKLQESLVKEATELGSGIFINNGKNKKFTFKRLPRIAQTAPIYGIAAADFNGDGNIDLALAQNFNGPQVETGRYDGGIGLLLLGEGNGEFRGTEANESGIFIEDEARGMAVVDLNADGWPDLLTSRPNNQAQAYLNAGEQQNQSLALSFHSHIRGNPQALGAEILVTYSDKTKRAFELTANSGYLSQNEASIFLGFNSQRTPESVQVAWPDGTRSQALIDTQQRKQLIEQPTSLVAR</sequence>
<evidence type="ECO:0000313" key="5">
    <source>
        <dbReference type="Proteomes" id="UP000622317"/>
    </source>
</evidence>
<dbReference type="InterPro" id="IPR013517">
    <property type="entry name" value="FG-GAP"/>
</dbReference>
<feature type="signal peptide" evidence="2">
    <location>
        <begin position="1"/>
        <end position="19"/>
    </location>
</feature>
<dbReference type="Pfam" id="PF13517">
    <property type="entry name" value="FG-GAP_3"/>
    <property type="match status" value="6"/>
</dbReference>
<evidence type="ECO:0000259" key="3">
    <source>
        <dbReference type="Pfam" id="PF07593"/>
    </source>
</evidence>
<dbReference type="Proteomes" id="UP000622317">
    <property type="component" value="Unassembled WGS sequence"/>
</dbReference>
<evidence type="ECO:0000256" key="2">
    <source>
        <dbReference type="SAM" id="SignalP"/>
    </source>
</evidence>
<dbReference type="Gene3D" id="2.130.10.130">
    <property type="entry name" value="Integrin alpha, N-terminal"/>
    <property type="match status" value="4"/>
</dbReference>
<dbReference type="InterPro" id="IPR028994">
    <property type="entry name" value="Integrin_alpha_N"/>
</dbReference>
<keyword evidence="5" id="KW-1185">Reference proteome</keyword>
<name>A0A927IFX0_9BACT</name>
<proteinExistence type="predicted"/>
<comment type="caution">
    <text evidence="4">The sequence shown here is derived from an EMBL/GenBank/DDBJ whole genome shotgun (WGS) entry which is preliminary data.</text>
</comment>
<dbReference type="PANTHER" id="PTHR16026">
    <property type="entry name" value="CARTILAGE ACIDIC PROTEIN 1"/>
    <property type="match status" value="1"/>
</dbReference>
<dbReference type="AlphaFoldDB" id="A0A927IFX0"/>
<reference evidence="4" key="1">
    <citation type="submission" date="2020-09" db="EMBL/GenBank/DDBJ databases">
        <title>Pelagicoccus enzymogenes sp. nov. with an EPS production, isolated from marine sediment.</title>
        <authorList>
            <person name="Feng X."/>
        </authorList>
    </citation>
    <scope>NUCLEOTIDE SEQUENCE</scope>
    <source>
        <strain evidence="4">NFK12</strain>
    </source>
</reference>
<evidence type="ECO:0000256" key="1">
    <source>
        <dbReference type="ARBA" id="ARBA00022729"/>
    </source>
</evidence>